<feature type="signal peptide" evidence="10">
    <location>
        <begin position="1"/>
        <end position="25"/>
    </location>
</feature>
<dbReference type="EMBL" id="JAMZMK010009476">
    <property type="protein sequence ID" value="KAI7735496.1"/>
    <property type="molecule type" value="Genomic_DNA"/>
</dbReference>
<evidence type="ECO:0000256" key="2">
    <source>
        <dbReference type="ARBA" id="ARBA00008834"/>
    </source>
</evidence>
<protein>
    <submittedName>
        <fullName evidence="11">Uncharacterized protein</fullName>
    </submittedName>
</protein>
<dbReference type="SUPFAM" id="SSF51126">
    <property type="entry name" value="Pectin lyase-like"/>
    <property type="match status" value="1"/>
</dbReference>
<evidence type="ECO:0000256" key="4">
    <source>
        <dbReference type="ARBA" id="ARBA00022525"/>
    </source>
</evidence>
<evidence type="ECO:0000256" key="10">
    <source>
        <dbReference type="SAM" id="SignalP"/>
    </source>
</evidence>
<keyword evidence="6 9" id="KW-0326">Glycosidase</keyword>
<dbReference type="Gene3D" id="2.160.20.10">
    <property type="entry name" value="Single-stranded right-handed beta-helix, Pectin lyase-like"/>
    <property type="match status" value="1"/>
</dbReference>
<comment type="similarity">
    <text evidence="2 9">Belongs to the glycosyl hydrolase 28 family.</text>
</comment>
<evidence type="ECO:0000313" key="12">
    <source>
        <dbReference type="Proteomes" id="UP001206925"/>
    </source>
</evidence>
<gene>
    <name evidence="11" type="ORF">M8C21_017854</name>
</gene>
<name>A0AAD5C512_AMBAR</name>
<dbReference type="GO" id="GO:0071555">
    <property type="term" value="P:cell wall organization"/>
    <property type="evidence" value="ECO:0007669"/>
    <property type="project" value="UniProtKB-KW"/>
</dbReference>
<accession>A0AAD5C512</accession>
<keyword evidence="12" id="KW-1185">Reference proteome</keyword>
<keyword evidence="10" id="KW-0732">Signal</keyword>
<evidence type="ECO:0000256" key="5">
    <source>
        <dbReference type="ARBA" id="ARBA00022801"/>
    </source>
</evidence>
<dbReference type="AlphaFoldDB" id="A0AAD5C512"/>
<reference evidence="11" key="1">
    <citation type="submission" date="2022-06" db="EMBL/GenBank/DDBJ databases">
        <title>Uncovering the hologenomic basis of an extraordinary plant invasion.</title>
        <authorList>
            <person name="Bieker V.C."/>
            <person name="Martin M.D."/>
            <person name="Gilbert T."/>
            <person name="Hodgins K."/>
            <person name="Battlay P."/>
            <person name="Petersen B."/>
            <person name="Wilson J."/>
        </authorList>
    </citation>
    <scope>NUCLEOTIDE SEQUENCE</scope>
    <source>
        <strain evidence="11">AA19_3_7</strain>
        <tissue evidence="11">Leaf</tissue>
    </source>
</reference>
<comment type="caution">
    <text evidence="11">The sequence shown here is derived from an EMBL/GenBank/DDBJ whole genome shotgun (WGS) entry which is preliminary data.</text>
</comment>
<dbReference type="InterPro" id="IPR006626">
    <property type="entry name" value="PbH1"/>
</dbReference>
<dbReference type="InterPro" id="IPR011050">
    <property type="entry name" value="Pectin_lyase_fold/virulence"/>
</dbReference>
<dbReference type="Pfam" id="PF00295">
    <property type="entry name" value="Glyco_hydro_28"/>
    <property type="match status" value="1"/>
</dbReference>
<comment type="subcellular location">
    <subcellularLocation>
        <location evidence="1">Secreted</location>
        <location evidence="1">Cell wall</location>
    </subcellularLocation>
</comment>
<evidence type="ECO:0000256" key="6">
    <source>
        <dbReference type="ARBA" id="ARBA00023295"/>
    </source>
</evidence>
<feature type="active site" evidence="8">
    <location>
        <position position="282"/>
    </location>
</feature>
<keyword evidence="7" id="KW-0961">Cell wall biogenesis/degradation</keyword>
<dbReference type="InterPro" id="IPR000743">
    <property type="entry name" value="Glyco_hydro_28"/>
</dbReference>
<sequence length="452" mass="48623">MRGFSFKNVTSIILIASLVWLSTSAICNAATTAKYWRHTARQLQVHTDKSKQNKGLKFNVLDFGAKGDGKSDDTKAFQAAWANACKAEASIMIVPSGYKFLVGATSFSGSNCHGNIVFQLDGTILAPSSKAWGAGVDQWIEFTNLVGFTMSGKGTIDGSGSVWWTDSIHDFKQVSISKDEKKQTSKPMAVVFVGGSKLTVTGITIQNSPQFHLTFDNCEGVLVHHISISSPGDSPNTDGIHLRSSKDVIIHHANLACGDDCVSIQTGCTNVLVHDVNCGPGHGISIGSLGIDGIPACVSNITVRNIKIHDTMTGVRIKSWQGAKGLVRGVSFSNIQVSKVEVPIMIDQYYCDHSTCKNSSSAISIADIVYENIKGTYTVQPIHLSCSDSKPCMNLKLSNVELKPKPDGHQMSEPFCWKAFGQLNAPIIPELDCLQKGQSSNKWGLHDATCAA</sequence>
<evidence type="ECO:0000313" key="11">
    <source>
        <dbReference type="EMBL" id="KAI7735496.1"/>
    </source>
</evidence>
<evidence type="ECO:0000256" key="9">
    <source>
        <dbReference type="RuleBase" id="RU361169"/>
    </source>
</evidence>
<dbReference type="PROSITE" id="PS00502">
    <property type="entry name" value="POLYGALACTURONASE"/>
    <property type="match status" value="1"/>
</dbReference>
<dbReference type="SMART" id="SM00710">
    <property type="entry name" value="PbH1"/>
    <property type="match status" value="5"/>
</dbReference>
<evidence type="ECO:0000256" key="3">
    <source>
        <dbReference type="ARBA" id="ARBA00022512"/>
    </source>
</evidence>
<dbReference type="GO" id="GO:0005975">
    <property type="term" value="P:carbohydrate metabolic process"/>
    <property type="evidence" value="ECO:0007669"/>
    <property type="project" value="InterPro"/>
</dbReference>
<organism evidence="11 12">
    <name type="scientific">Ambrosia artemisiifolia</name>
    <name type="common">Common ragweed</name>
    <dbReference type="NCBI Taxonomy" id="4212"/>
    <lineage>
        <taxon>Eukaryota</taxon>
        <taxon>Viridiplantae</taxon>
        <taxon>Streptophyta</taxon>
        <taxon>Embryophyta</taxon>
        <taxon>Tracheophyta</taxon>
        <taxon>Spermatophyta</taxon>
        <taxon>Magnoliopsida</taxon>
        <taxon>eudicotyledons</taxon>
        <taxon>Gunneridae</taxon>
        <taxon>Pentapetalae</taxon>
        <taxon>asterids</taxon>
        <taxon>campanulids</taxon>
        <taxon>Asterales</taxon>
        <taxon>Asteraceae</taxon>
        <taxon>Asteroideae</taxon>
        <taxon>Heliantheae alliance</taxon>
        <taxon>Heliantheae</taxon>
        <taxon>Ambrosia</taxon>
    </lineage>
</organism>
<dbReference type="Proteomes" id="UP001206925">
    <property type="component" value="Unassembled WGS sequence"/>
</dbReference>
<keyword evidence="3" id="KW-0134">Cell wall</keyword>
<proteinExistence type="inferred from homology"/>
<dbReference type="InterPro" id="IPR012334">
    <property type="entry name" value="Pectin_lyas_fold"/>
</dbReference>
<keyword evidence="5 9" id="KW-0378">Hydrolase</keyword>
<dbReference type="PANTHER" id="PTHR31375">
    <property type="match status" value="1"/>
</dbReference>
<evidence type="ECO:0000256" key="7">
    <source>
        <dbReference type="ARBA" id="ARBA00023316"/>
    </source>
</evidence>
<evidence type="ECO:0000256" key="1">
    <source>
        <dbReference type="ARBA" id="ARBA00004191"/>
    </source>
</evidence>
<evidence type="ECO:0000256" key="8">
    <source>
        <dbReference type="PROSITE-ProRule" id="PRU10052"/>
    </source>
</evidence>
<dbReference type="GO" id="GO:0004650">
    <property type="term" value="F:polygalacturonase activity"/>
    <property type="evidence" value="ECO:0007669"/>
    <property type="project" value="InterPro"/>
</dbReference>
<feature type="chain" id="PRO_5042017424" evidence="10">
    <location>
        <begin position="26"/>
        <end position="452"/>
    </location>
</feature>
<keyword evidence="4" id="KW-0964">Secreted</keyword>